<dbReference type="InterPro" id="IPR013762">
    <property type="entry name" value="Integrase-like_cat_sf"/>
</dbReference>
<dbReference type="PANTHER" id="PTHR30349:SF64">
    <property type="entry name" value="PROPHAGE INTEGRASE INTD-RELATED"/>
    <property type="match status" value="1"/>
</dbReference>
<dbReference type="GO" id="GO:0006310">
    <property type="term" value="P:DNA recombination"/>
    <property type="evidence" value="ECO:0007669"/>
    <property type="project" value="UniProtKB-KW"/>
</dbReference>
<keyword evidence="3" id="KW-0233">DNA recombination</keyword>
<sequence length="398" mass="45606">MCIRFIFRKNARHPEREGAITCRITVDKTYKPFTTPVHCLRKEWDAKAQRVKGNSQRARLHNALLGDIESDINRIYYDMERAKEYITPERLLSAYQRGDQPRTTLLVAWEEFEQSRAPLIGVSLSKAAAESVHVCYEHLKAYLEANGLRGLLPEEFGAKHADRFQTWMLTKRKLSQNYTAKKIQNIKQVLRWCVRQEYAQLNPLDSYSLSFEAPAEPVFLTPVELGRIWSYPYAAEPLRKVADLFLFQCYTGLAYVDLTRFDRRRDVQPGPDGRPWLVMQRSKTRKKTGQAATVRLPQVALDILDRYGDTLPVPTNQVFNRYLKEIGALLGLGKTLTTHVGRKTAGMLLLQDGMSLTAVSKILGHASVTMTERHYVSITDDVVSKEYERVYGKTGTED</sequence>
<dbReference type="InterPro" id="IPR025269">
    <property type="entry name" value="SAM-like_dom"/>
</dbReference>
<organism evidence="5 6">
    <name type="scientific">Hymenobacter aerilatus</name>
    <dbReference type="NCBI Taxonomy" id="2932251"/>
    <lineage>
        <taxon>Bacteria</taxon>
        <taxon>Pseudomonadati</taxon>
        <taxon>Bacteroidota</taxon>
        <taxon>Cytophagia</taxon>
        <taxon>Cytophagales</taxon>
        <taxon>Hymenobacteraceae</taxon>
        <taxon>Hymenobacter</taxon>
    </lineage>
</organism>
<keyword evidence="6" id="KW-1185">Reference proteome</keyword>
<dbReference type="KEGG" id="haei:MUN82_03810"/>
<dbReference type="AlphaFoldDB" id="A0A8T9SZ65"/>
<dbReference type="SUPFAM" id="SSF56349">
    <property type="entry name" value="DNA breaking-rejoining enzymes"/>
    <property type="match status" value="1"/>
</dbReference>
<dbReference type="GO" id="GO:0015074">
    <property type="term" value="P:DNA integration"/>
    <property type="evidence" value="ECO:0007669"/>
    <property type="project" value="InterPro"/>
</dbReference>
<dbReference type="PANTHER" id="PTHR30349">
    <property type="entry name" value="PHAGE INTEGRASE-RELATED"/>
    <property type="match status" value="1"/>
</dbReference>
<protein>
    <submittedName>
        <fullName evidence="5">Site-specific integrase</fullName>
    </submittedName>
</protein>
<dbReference type="GO" id="GO:0003677">
    <property type="term" value="F:DNA binding"/>
    <property type="evidence" value="ECO:0007669"/>
    <property type="project" value="UniProtKB-KW"/>
</dbReference>
<dbReference type="Pfam" id="PF13102">
    <property type="entry name" value="Phage_int_SAM_5"/>
    <property type="match status" value="1"/>
</dbReference>
<dbReference type="PROSITE" id="PS51898">
    <property type="entry name" value="TYR_RECOMBINASE"/>
    <property type="match status" value="1"/>
</dbReference>
<dbReference type="Pfam" id="PF00589">
    <property type="entry name" value="Phage_integrase"/>
    <property type="match status" value="1"/>
</dbReference>
<dbReference type="CDD" id="cd01185">
    <property type="entry name" value="INTN1_C_like"/>
    <property type="match status" value="1"/>
</dbReference>
<evidence type="ECO:0000313" key="5">
    <source>
        <dbReference type="EMBL" id="UOR06224.1"/>
    </source>
</evidence>
<gene>
    <name evidence="5" type="ORF">MUN82_03810</name>
</gene>
<dbReference type="InterPro" id="IPR002104">
    <property type="entry name" value="Integrase_catalytic"/>
</dbReference>
<evidence type="ECO:0000256" key="3">
    <source>
        <dbReference type="ARBA" id="ARBA00023172"/>
    </source>
</evidence>
<proteinExistence type="inferred from homology"/>
<feature type="domain" description="Tyr recombinase" evidence="4">
    <location>
        <begin position="215"/>
        <end position="388"/>
    </location>
</feature>
<dbReference type="Gene3D" id="1.10.150.130">
    <property type="match status" value="1"/>
</dbReference>
<comment type="similarity">
    <text evidence="1">Belongs to the 'phage' integrase family.</text>
</comment>
<dbReference type="RefSeq" id="WP_245095129.1">
    <property type="nucleotide sequence ID" value="NZ_CP095053.1"/>
</dbReference>
<reference evidence="5 6" key="1">
    <citation type="submission" date="2022-04" db="EMBL/GenBank/DDBJ databases">
        <title>Hymenobacter sp. isolated from the air.</title>
        <authorList>
            <person name="Won M."/>
            <person name="Lee C.-M."/>
            <person name="Woen H.-Y."/>
            <person name="Kwon S.-W."/>
        </authorList>
    </citation>
    <scope>NUCLEOTIDE SEQUENCE [LARGE SCALE GENOMIC DNA]</scope>
    <source>
        <strain evidence="6">5413 J-13</strain>
    </source>
</reference>
<evidence type="ECO:0000256" key="1">
    <source>
        <dbReference type="ARBA" id="ARBA00008857"/>
    </source>
</evidence>
<evidence type="ECO:0000256" key="2">
    <source>
        <dbReference type="ARBA" id="ARBA00023125"/>
    </source>
</evidence>
<accession>A0A8T9SZ65</accession>
<keyword evidence="2" id="KW-0238">DNA-binding</keyword>
<dbReference type="Proteomes" id="UP000829925">
    <property type="component" value="Chromosome"/>
</dbReference>
<dbReference type="Gene3D" id="1.10.443.10">
    <property type="entry name" value="Intergrase catalytic core"/>
    <property type="match status" value="1"/>
</dbReference>
<evidence type="ECO:0000259" key="4">
    <source>
        <dbReference type="PROSITE" id="PS51898"/>
    </source>
</evidence>
<dbReference type="EMBL" id="CP095053">
    <property type="protein sequence ID" value="UOR06224.1"/>
    <property type="molecule type" value="Genomic_DNA"/>
</dbReference>
<dbReference type="InterPro" id="IPR011010">
    <property type="entry name" value="DNA_brk_join_enz"/>
</dbReference>
<dbReference type="InterPro" id="IPR035386">
    <property type="entry name" value="Arm-DNA-bind_5"/>
</dbReference>
<evidence type="ECO:0000313" key="6">
    <source>
        <dbReference type="Proteomes" id="UP000829925"/>
    </source>
</evidence>
<dbReference type="InterPro" id="IPR010998">
    <property type="entry name" value="Integrase_recombinase_N"/>
</dbReference>
<name>A0A8T9SZ65_9BACT</name>
<dbReference type="Pfam" id="PF17293">
    <property type="entry name" value="Arm-DNA-bind_5"/>
    <property type="match status" value="1"/>
</dbReference>
<dbReference type="InterPro" id="IPR050090">
    <property type="entry name" value="Tyrosine_recombinase_XerCD"/>
</dbReference>